<comment type="caution">
    <text evidence="2">The sequence shown here is derived from an EMBL/GenBank/DDBJ whole genome shotgun (WGS) entry which is preliminary data.</text>
</comment>
<reference evidence="2" key="1">
    <citation type="submission" date="2023-03" db="EMBL/GenBank/DDBJ databases">
        <title>Actinoallomurus iriomotensis NBRC 103681.</title>
        <authorList>
            <person name="Ichikawa N."/>
            <person name="Sato H."/>
            <person name="Tonouchi N."/>
        </authorList>
    </citation>
    <scope>NUCLEOTIDE SEQUENCE</scope>
    <source>
        <strain evidence="2">NBRC 103681</strain>
    </source>
</reference>
<name>A0A9W6VMC7_9ACTN</name>
<proteinExistence type="predicted"/>
<evidence type="ECO:0000313" key="3">
    <source>
        <dbReference type="Proteomes" id="UP001165135"/>
    </source>
</evidence>
<dbReference type="AlphaFoldDB" id="A0A9W6VMC7"/>
<gene>
    <name evidence="2" type="ORF">Airi01_006040</name>
</gene>
<sequence>MRSVAIVVLLAGGITGCSSRSPAPSAHRTSLSPAPRATSASEVAGEVLPAGGMWPGHVFRPRTSTLVVLSATGKVIRRVTVTSGIFRLTLPKGAYRIGAHTDRLWCGPLQAVSIPRTTAAPLRFSCSMK</sequence>
<evidence type="ECO:0000256" key="1">
    <source>
        <dbReference type="SAM" id="MobiDB-lite"/>
    </source>
</evidence>
<feature type="compositionally biased region" description="Polar residues" evidence="1">
    <location>
        <begin position="18"/>
        <end position="32"/>
    </location>
</feature>
<evidence type="ECO:0000313" key="2">
    <source>
        <dbReference type="EMBL" id="GLY72337.1"/>
    </source>
</evidence>
<feature type="region of interest" description="Disordered" evidence="1">
    <location>
        <begin position="18"/>
        <end position="38"/>
    </location>
</feature>
<dbReference type="PROSITE" id="PS51257">
    <property type="entry name" value="PROKAR_LIPOPROTEIN"/>
    <property type="match status" value="1"/>
</dbReference>
<dbReference type="EMBL" id="BSTJ01000001">
    <property type="protein sequence ID" value="GLY72337.1"/>
    <property type="molecule type" value="Genomic_DNA"/>
</dbReference>
<accession>A0A9W6VMC7</accession>
<dbReference type="Proteomes" id="UP001165135">
    <property type="component" value="Unassembled WGS sequence"/>
</dbReference>
<organism evidence="2 3">
    <name type="scientific">Actinoallomurus iriomotensis</name>
    <dbReference type="NCBI Taxonomy" id="478107"/>
    <lineage>
        <taxon>Bacteria</taxon>
        <taxon>Bacillati</taxon>
        <taxon>Actinomycetota</taxon>
        <taxon>Actinomycetes</taxon>
        <taxon>Streptosporangiales</taxon>
        <taxon>Thermomonosporaceae</taxon>
        <taxon>Actinoallomurus</taxon>
    </lineage>
</organism>
<protein>
    <submittedName>
        <fullName evidence="2">Uncharacterized protein</fullName>
    </submittedName>
</protein>
<dbReference type="RefSeq" id="WP_285617351.1">
    <property type="nucleotide sequence ID" value="NZ_BSTJ01000001.1"/>
</dbReference>